<keyword evidence="4" id="KW-1185">Reference proteome</keyword>
<organism evidence="3 4">
    <name type="scientific">Streptomyces lienomycini</name>
    <dbReference type="NCBI Taxonomy" id="284035"/>
    <lineage>
        <taxon>Bacteria</taxon>
        <taxon>Bacillati</taxon>
        <taxon>Actinomycetota</taxon>
        <taxon>Actinomycetes</taxon>
        <taxon>Kitasatosporales</taxon>
        <taxon>Streptomycetaceae</taxon>
        <taxon>Streptomyces</taxon>
    </lineage>
</organism>
<evidence type="ECO:0000313" key="3">
    <source>
        <dbReference type="EMBL" id="MFC5015900.1"/>
    </source>
</evidence>
<evidence type="ECO:0000256" key="1">
    <source>
        <dbReference type="SAM" id="MobiDB-lite"/>
    </source>
</evidence>
<feature type="transmembrane region" description="Helical" evidence="2">
    <location>
        <begin position="117"/>
        <end position="140"/>
    </location>
</feature>
<evidence type="ECO:0000256" key="2">
    <source>
        <dbReference type="SAM" id="Phobius"/>
    </source>
</evidence>
<name>A0ABV9WRJ2_9ACTN</name>
<evidence type="ECO:0000313" key="4">
    <source>
        <dbReference type="Proteomes" id="UP001595855"/>
    </source>
</evidence>
<dbReference type="Proteomes" id="UP001595855">
    <property type="component" value="Unassembled WGS sequence"/>
</dbReference>
<proteinExistence type="predicted"/>
<feature type="compositionally biased region" description="Basic and acidic residues" evidence="1">
    <location>
        <begin position="321"/>
        <end position="336"/>
    </location>
</feature>
<feature type="compositionally biased region" description="Pro residues" evidence="1">
    <location>
        <begin position="412"/>
        <end position="421"/>
    </location>
</feature>
<dbReference type="RefSeq" id="WP_344503103.1">
    <property type="nucleotide sequence ID" value="NZ_BAAATN010000004.1"/>
</dbReference>
<feature type="compositionally biased region" description="Basic residues" evidence="1">
    <location>
        <begin position="382"/>
        <end position="392"/>
    </location>
</feature>
<reference evidence="4" key="1">
    <citation type="journal article" date="2019" name="Int. J. Syst. Evol. Microbiol.">
        <title>The Global Catalogue of Microorganisms (GCM) 10K type strain sequencing project: providing services to taxonomists for standard genome sequencing and annotation.</title>
        <authorList>
            <consortium name="The Broad Institute Genomics Platform"/>
            <consortium name="The Broad Institute Genome Sequencing Center for Infectious Disease"/>
            <person name="Wu L."/>
            <person name="Ma J."/>
        </authorList>
    </citation>
    <scope>NUCLEOTIDE SEQUENCE [LARGE SCALE GENOMIC DNA]</scope>
    <source>
        <strain evidence="4">CGMCC 4.1542</strain>
    </source>
</reference>
<feature type="compositionally biased region" description="Basic and acidic residues" evidence="1">
    <location>
        <begin position="298"/>
        <end position="314"/>
    </location>
</feature>
<feature type="compositionally biased region" description="Low complexity" evidence="1">
    <location>
        <begin position="393"/>
        <end position="402"/>
    </location>
</feature>
<dbReference type="EMBL" id="JBHSJO010000001">
    <property type="protein sequence ID" value="MFC5015900.1"/>
    <property type="molecule type" value="Genomic_DNA"/>
</dbReference>
<sequence>MADEQDKWLDRETAELLLRGQSPQGVEPAARERAERLAAALVALSAPAAPTGEELPGEAAALAAFRKVRAERDDASAGASAGSGRDAAARHPDTGLVRIGPRGDGARRPRRSRPLRLGLAAALTVGMVGSVAVAAGTGVLPTPFHRTEPEPAATVSAAVSPDRPLVSPSPSADARGGSAPRGAAPDAPDESTGGESGRAGNRDAEDRDTGGTDGRRSALTASCRKVRAGQELDGPHRRALKEAAGGSSRVGKYCGDLLTGTGTGTGGPGATTREGGLRLDTGDGEGGDGRNGQGGKGPGDKGSKGDQGGKEDGGGKGGKVGKGDKDGGGKEGDDGHAGQGNHGGGDNGDGDGDNGDGDGGNDDDDDDSDIAQDMAPPARDPHRPHRPPRSHAPRSSSALAARTQPRSSASAPHPPLSVAPS</sequence>
<accession>A0ABV9WRJ2</accession>
<keyword evidence="2" id="KW-1133">Transmembrane helix</keyword>
<feature type="compositionally biased region" description="Low complexity" evidence="1">
    <location>
        <begin position="76"/>
        <end position="86"/>
    </location>
</feature>
<feature type="compositionally biased region" description="Acidic residues" evidence="1">
    <location>
        <begin position="348"/>
        <end position="370"/>
    </location>
</feature>
<feature type="compositionally biased region" description="Gly residues" evidence="1">
    <location>
        <begin position="337"/>
        <end position="347"/>
    </location>
</feature>
<keyword evidence="2" id="KW-0472">Membrane</keyword>
<gene>
    <name evidence="3" type="ORF">ACFPRC_13520</name>
</gene>
<protein>
    <recommendedName>
        <fullName evidence="5">Extensin</fullName>
    </recommendedName>
</protein>
<feature type="compositionally biased region" description="Basic and acidic residues" evidence="1">
    <location>
        <begin position="200"/>
        <end position="216"/>
    </location>
</feature>
<keyword evidence="2" id="KW-0812">Transmembrane</keyword>
<comment type="caution">
    <text evidence="3">The sequence shown here is derived from an EMBL/GenBank/DDBJ whole genome shotgun (WGS) entry which is preliminary data.</text>
</comment>
<feature type="region of interest" description="Disordered" evidence="1">
    <location>
        <begin position="142"/>
        <end position="421"/>
    </location>
</feature>
<evidence type="ECO:0008006" key="5">
    <source>
        <dbReference type="Google" id="ProtNLM"/>
    </source>
</evidence>
<feature type="compositionally biased region" description="Low complexity" evidence="1">
    <location>
        <begin position="171"/>
        <end position="186"/>
    </location>
</feature>
<feature type="region of interest" description="Disordered" evidence="1">
    <location>
        <begin position="71"/>
        <end position="112"/>
    </location>
</feature>